<dbReference type="PANTHER" id="PTHR33990">
    <property type="entry name" value="PROTEIN YJDN-RELATED"/>
    <property type="match status" value="1"/>
</dbReference>
<keyword evidence="2" id="KW-0489">Methyltransferase</keyword>
<dbReference type="PANTHER" id="PTHR33990:SF2">
    <property type="entry name" value="PHNB-LIKE DOMAIN-CONTAINING PROTEIN"/>
    <property type="match status" value="1"/>
</dbReference>
<dbReference type="SUPFAM" id="SSF54593">
    <property type="entry name" value="Glyoxalase/Bleomycin resistance protein/Dihydroxybiphenyl dioxygenase"/>
    <property type="match status" value="1"/>
</dbReference>
<reference evidence="2 3" key="1">
    <citation type="journal article" date="2012" name="J. Bacteriol.">
        <title>Complete Genome Sequence of Mycobacterium vaccae Type Strain ATCC 25954.</title>
        <authorList>
            <person name="Ho Y.S."/>
            <person name="Adroub S.A."/>
            <person name="Abadi M."/>
            <person name="Al Alwan B."/>
            <person name="Alkhateeb R."/>
            <person name="Gao G."/>
            <person name="Ragab A."/>
            <person name="Ali S."/>
            <person name="van Soolingen D."/>
            <person name="Bitter W."/>
            <person name="Pain A."/>
            <person name="Abdallah A.M."/>
        </authorList>
    </citation>
    <scope>NUCLEOTIDE SEQUENCE [LARGE SCALE GENOMIC DNA]</scope>
    <source>
        <strain evidence="2 3">ATCC 25954</strain>
    </source>
</reference>
<dbReference type="Gene3D" id="3.10.180.10">
    <property type="entry name" value="2,3-Dihydroxybiphenyl 1,2-Dioxygenase, domain 1"/>
    <property type="match status" value="1"/>
</dbReference>
<dbReference type="CDD" id="cd06588">
    <property type="entry name" value="PhnB_like"/>
    <property type="match status" value="1"/>
</dbReference>
<evidence type="ECO:0000313" key="3">
    <source>
        <dbReference type="Proteomes" id="UP000006072"/>
    </source>
</evidence>
<dbReference type="InterPro" id="IPR028973">
    <property type="entry name" value="PhnB-like"/>
</dbReference>
<name>K0US74_MYCVA</name>
<dbReference type="InterPro" id="IPR009725">
    <property type="entry name" value="3_dmu_93_MTrfase"/>
</dbReference>
<evidence type="ECO:0000259" key="1">
    <source>
        <dbReference type="Pfam" id="PF06983"/>
    </source>
</evidence>
<feature type="domain" description="PhnB-like" evidence="1">
    <location>
        <begin position="3"/>
        <end position="116"/>
    </location>
</feature>
<dbReference type="Proteomes" id="UP000006072">
    <property type="component" value="Unassembled WGS sequence"/>
</dbReference>
<keyword evidence="2" id="KW-0808">Transferase</keyword>
<dbReference type="Pfam" id="PF06983">
    <property type="entry name" value="3-dmu-9_3-mt"/>
    <property type="match status" value="1"/>
</dbReference>
<proteinExistence type="predicted"/>
<dbReference type="PATRIC" id="fig|1194972.3.peg.3474"/>
<keyword evidence="3" id="KW-1185">Reference proteome</keyword>
<protein>
    <submittedName>
        <fullName evidence="2">3-demethylubiquinone-9 3-methyltransferase</fullName>
    </submittedName>
</protein>
<dbReference type="GO" id="GO:0032259">
    <property type="term" value="P:methylation"/>
    <property type="evidence" value="ECO:0007669"/>
    <property type="project" value="UniProtKB-KW"/>
</dbReference>
<comment type="caution">
    <text evidence="2">The sequence shown here is derived from an EMBL/GenBank/DDBJ whole genome shotgun (WGS) entry which is preliminary data.</text>
</comment>
<organism evidence="2 3">
    <name type="scientific">Mycolicibacterium vaccae ATCC 25954</name>
    <dbReference type="NCBI Taxonomy" id="1194972"/>
    <lineage>
        <taxon>Bacteria</taxon>
        <taxon>Bacillati</taxon>
        <taxon>Actinomycetota</taxon>
        <taxon>Actinomycetes</taxon>
        <taxon>Mycobacteriales</taxon>
        <taxon>Mycobacteriaceae</taxon>
        <taxon>Mycolicibacterium</taxon>
    </lineage>
</organism>
<dbReference type="InterPro" id="IPR029068">
    <property type="entry name" value="Glyas_Bleomycin-R_OHBP_Dase"/>
</dbReference>
<gene>
    <name evidence="2" type="ORF">MVAC_17423</name>
</gene>
<dbReference type="EMBL" id="ALQA01000038">
    <property type="protein sequence ID" value="EJZ07850.1"/>
    <property type="molecule type" value="Genomic_DNA"/>
</dbReference>
<keyword evidence="2" id="KW-0830">Ubiquinone</keyword>
<dbReference type="RefSeq" id="WP_003931119.1">
    <property type="nucleotide sequence ID" value="NZ_JH814692.1"/>
</dbReference>
<dbReference type="GO" id="GO:0008168">
    <property type="term" value="F:methyltransferase activity"/>
    <property type="evidence" value="ECO:0007669"/>
    <property type="project" value="UniProtKB-KW"/>
</dbReference>
<accession>K0US74</accession>
<sequence>MPTITPSLWFDDNVEEAIAFYSAIFPNSAVETIERYTEAGPGTPGQVVAATFTLDGQRFIGINGGPQFPFTEAVSFTIACRDQAEVDYYWDRLVEGGQESQCGWLKDKFGLSWQIVPERLTQLTSDPDPARAAAATRAMLGMSRIVVADLEEAVAGL</sequence>
<evidence type="ECO:0000313" key="2">
    <source>
        <dbReference type="EMBL" id="EJZ07850.1"/>
    </source>
</evidence>
<dbReference type="eggNOG" id="COG3865">
    <property type="taxonomic scope" value="Bacteria"/>
</dbReference>
<dbReference type="PIRSF" id="PIRSF021700">
    <property type="entry name" value="3_dmu_93_MTrfase"/>
    <property type="match status" value="1"/>
</dbReference>
<dbReference type="HOGENOM" id="CLU_046006_22_1_11"/>
<dbReference type="AlphaFoldDB" id="K0US74"/>